<dbReference type="InterPro" id="IPR027365">
    <property type="entry name" value="GNAT_acetyltra_YdfB-like"/>
</dbReference>
<dbReference type="Pfam" id="PF12746">
    <property type="entry name" value="GNAT_acetyltran"/>
    <property type="match status" value="1"/>
</dbReference>
<dbReference type="InterPro" id="IPR050162">
    <property type="entry name" value="MsrA_MetSO_reductase"/>
</dbReference>
<dbReference type="HAMAP" id="MF_01401">
    <property type="entry name" value="MsrA"/>
    <property type="match status" value="1"/>
</dbReference>
<dbReference type="PROSITE" id="PS51186">
    <property type="entry name" value="GNAT"/>
    <property type="match status" value="1"/>
</dbReference>
<evidence type="ECO:0000256" key="4">
    <source>
        <dbReference type="HAMAP-Rule" id="MF_01401"/>
    </source>
</evidence>
<sequence>MKKIYLAGGCFWGVQAYFNTIKGVINSTVGYANSKTKNPTYQEVKSQKTGAVEAVEIFYDENVISLREITEKLLEVIDPTELNKQGEDVGTQYRNGIYFIDSKDEQVIKQVVDKIAKNYNKELATEVLELKNYYLAEEYHQDYLEKNKGAYCHIKFENKQSFKLELADENSKDEILALANKKPYHNFFVIGDIEQFGILSETTKTYIIRVENKIRAIAFVFLGTLILVDEDSLISEKEIAQVIKTHKIRNIIYQKNNVRSVQNTLDLLNLKARNSMEELLILDKPTWTKQYGLLSRMAERDEIELIIEGRKQIKEFTTIDESQTSVEIMTKQFDQNFYVPFIVREFDKIISHAAVTCSTKNAAMIGGVYTLNEYRNKGYAKDSLMGLCNWIIKNNKIPILFFDNPNAGKLYYSLGFEKVGEIFISFIRKD</sequence>
<evidence type="ECO:0000256" key="3">
    <source>
        <dbReference type="ARBA" id="ARBA00048782"/>
    </source>
</evidence>
<dbReference type="GO" id="GO:0016747">
    <property type="term" value="F:acyltransferase activity, transferring groups other than amino-acyl groups"/>
    <property type="evidence" value="ECO:0007669"/>
    <property type="project" value="InterPro"/>
</dbReference>
<dbReference type="AlphaFoldDB" id="A0A5B8K1B4"/>
<protein>
    <recommendedName>
        <fullName evidence="4">Peptide methionine sulfoxide reductase MsrA</fullName>
        <shortName evidence="4">Protein-methionine-S-oxide reductase</shortName>
        <ecNumber evidence="4">1.8.4.11</ecNumber>
    </recommendedName>
    <alternativeName>
        <fullName evidence="4">Peptide-methionine (S)-S-oxide reductase</fullName>
        <shortName evidence="4">Peptide Met(O) reductase</shortName>
    </alternativeName>
</protein>
<dbReference type="GO" id="GO:0005737">
    <property type="term" value="C:cytoplasm"/>
    <property type="evidence" value="ECO:0007669"/>
    <property type="project" value="TreeGrafter"/>
</dbReference>
<dbReference type="KEGG" id="mans:FRW55_00320"/>
<dbReference type="SUPFAM" id="SSF55729">
    <property type="entry name" value="Acyl-CoA N-acyltransferases (Nat)"/>
    <property type="match status" value="1"/>
</dbReference>
<evidence type="ECO:0000259" key="5">
    <source>
        <dbReference type="PROSITE" id="PS51186"/>
    </source>
</evidence>
<dbReference type="Proteomes" id="UP000318927">
    <property type="component" value="Chromosome"/>
</dbReference>
<evidence type="ECO:0000313" key="6">
    <source>
        <dbReference type="EMBL" id="QDY86615.1"/>
    </source>
</evidence>
<comment type="function">
    <text evidence="4">Has an important function as a repair enzyme for proteins that have been inactivated by oxidation. Catalyzes the reversible oxidation-reduction of methionine sulfoxide in proteins to methionine.</text>
</comment>
<dbReference type="NCBIfam" id="TIGR00401">
    <property type="entry name" value="msrA"/>
    <property type="match status" value="1"/>
</dbReference>
<dbReference type="EC" id="1.8.4.11" evidence="4"/>
<comment type="similarity">
    <text evidence="4">Belongs to the MsrA Met sulfoxide reductase family.</text>
</comment>
<name>A0A5B8K1B4_9MOLU</name>
<proteinExistence type="inferred from homology"/>
<dbReference type="RefSeq" id="WP_146368252.1">
    <property type="nucleotide sequence ID" value="NZ_CP042295.1"/>
</dbReference>
<dbReference type="GO" id="GO:0033744">
    <property type="term" value="F:L-methionine:thioredoxin-disulfide S-oxidoreductase activity"/>
    <property type="evidence" value="ECO:0007669"/>
    <property type="project" value="RHEA"/>
</dbReference>
<evidence type="ECO:0000256" key="2">
    <source>
        <dbReference type="ARBA" id="ARBA00047806"/>
    </source>
</evidence>
<dbReference type="GO" id="GO:0034599">
    <property type="term" value="P:cellular response to oxidative stress"/>
    <property type="evidence" value="ECO:0007669"/>
    <property type="project" value="TreeGrafter"/>
</dbReference>
<dbReference type="InterPro" id="IPR016181">
    <property type="entry name" value="Acyl_CoA_acyltransferase"/>
</dbReference>
<dbReference type="OrthoDB" id="4174719at2"/>
<dbReference type="InterPro" id="IPR002569">
    <property type="entry name" value="Met_Sox_Rdtase_MsrA_dom"/>
</dbReference>
<keyword evidence="1 4" id="KW-0560">Oxidoreductase</keyword>
<accession>A0A5B8K1B4</accession>
<evidence type="ECO:0000256" key="1">
    <source>
        <dbReference type="ARBA" id="ARBA00023002"/>
    </source>
</evidence>
<reference evidence="6 7" key="1">
    <citation type="journal article" date="2019" name="Microbiol. Resour. Announc.">
        <title>Complete Genome Sequences of Three Mycoplasma anserisalpingitis (Mycoplasma sp. 1220) Strains.</title>
        <authorList>
            <person name="Grozner D."/>
            <person name="Forro B."/>
            <person name="Kovacs A.B."/>
            <person name="Marton S."/>
            <person name="Banyai K."/>
            <person name="Kreizinger Z."/>
            <person name="Sulyok K.M."/>
            <person name="Gyuranecz M."/>
        </authorList>
    </citation>
    <scope>NUCLEOTIDE SEQUENCE [LARGE SCALE GENOMIC DNA]</scope>
    <source>
        <strain evidence="6 7">ATCC:BAA-2147</strain>
    </source>
</reference>
<dbReference type="Gene3D" id="3.30.1060.10">
    <property type="entry name" value="Peptide methionine sulphoxide reductase MsrA"/>
    <property type="match status" value="1"/>
</dbReference>
<dbReference type="Pfam" id="PF01625">
    <property type="entry name" value="PMSR"/>
    <property type="match status" value="1"/>
</dbReference>
<gene>
    <name evidence="4 6" type="primary">msrA</name>
    <name evidence="6" type="ORF">FRW55_00320</name>
</gene>
<evidence type="ECO:0000313" key="7">
    <source>
        <dbReference type="Proteomes" id="UP000318927"/>
    </source>
</evidence>
<feature type="active site" evidence="4">
    <location>
        <position position="10"/>
    </location>
</feature>
<dbReference type="EMBL" id="CP042295">
    <property type="protein sequence ID" value="QDY86615.1"/>
    <property type="molecule type" value="Genomic_DNA"/>
</dbReference>
<organism evidence="6 7">
    <name type="scientific">Mycoplasma anserisalpingitidis</name>
    <dbReference type="NCBI Taxonomy" id="519450"/>
    <lineage>
        <taxon>Bacteria</taxon>
        <taxon>Bacillati</taxon>
        <taxon>Mycoplasmatota</taxon>
        <taxon>Mollicutes</taxon>
        <taxon>Mycoplasmataceae</taxon>
        <taxon>Mycoplasma</taxon>
    </lineage>
</organism>
<dbReference type="Gene3D" id="3.40.630.30">
    <property type="match status" value="1"/>
</dbReference>
<dbReference type="GO" id="GO:0008113">
    <property type="term" value="F:peptide-methionine (S)-S-oxide reductase activity"/>
    <property type="evidence" value="ECO:0007669"/>
    <property type="project" value="UniProtKB-UniRule"/>
</dbReference>
<keyword evidence="7" id="KW-1185">Reference proteome</keyword>
<dbReference type="InterPro" id="IPR000182">
    <property type="entry name" value="GNAT_dom"/>
</dbReference>
<dbReference type="InterPro" id="IPR036509">
    <property type="entry name" value="Met_Sox_Rdtase_MsrA_sf"/>
</dbReference>
<dbReference type="PANTHER" id="PTHR42799">
    <property type="entry name" value="MITOCHONDRIAL PEPTIDE METHIONINE SULFOXIDE REDUCTASE"/>
    <property type="match status" value="1"/>
</dbReference>
<feature type="domain" description="N-acetyltransferase" evidence="5">
    <location>
        <begin position="293"/>
        <end position="430"/>
    </location>
</feature>
<dbReference type="PANTHER" id="PTHR42799:SF2">
    <property type="entry name" value="MITOCHONDRIAL PEPTIDE METHIONINE SULFOXIDE REDUCTASE"/>
    <property type="match status" value="1"/>
</dbReference>
<comment type="catalytic activity">
    <reaction evidence="3 4">
        <text>[thioredoxin]-disulfide + L-methionine + H2O = L-methionine (S)-S-oxide + [thioredoxin]-dithiol</text>
        <dbReference type="Rhea" id="RHEA:19993"/>
        <dbReference type="Rhea" id="RHEA-COMP:10698"/>
        <dbReference type="Rhea" id="RHEA-COMP:10700"/>
        <dbReference type="ChEBI" id="CHEBI:15377"/>
        <dbReference type="ChEBI" id="CHEBI:29950"/>
        <dbReference type="ChEBI" id="CHEBI:50058"/>
        <dbReference type="ChEBI" id="CHEBI:57844"/>
        <dbReference type="ChEBI" id="CHEBI:58772"/>
        <dbReference type="EC" id="1.8.4.11"/>
    </reaction>
</comment>
<dbReference type="SUPFAM" id="SSF55068">
    <property type="entry name" value="Peptide methionine sulfoxide reductase"/>
    <property type="match status" value="1"/>
</dbReference>
<comment type="catalytic activity">
    <reaction evidence="2 4">
        <text>L-methionyl-[protein] + [thioredoxin]-disulfide + H2O = L-methionyl-(S)-S-oxide-[protein] + [thioredoxin]-dithiol</text>
        <dbReference type="Rhea" id="RHEA:14217"/>
        <dbReference type="Rhea" id="RHEA-COMP:10698"/>
        <dbReference type="Rhea" id="RHEA-COMP:10700"/>
        <dbReference type="Rhea" id="RHEA-COMP:12313"/>
        <dbReference type="Rhea" id="RHEA-COMP:12315"/>
        <dbReference type="ChEBI" id="CHEBI:15377"/>
        <dbReference type="ChEBI" id="CHEBI:16044"/>
        <dbReference type="ChEBI" id="CHEBI:29950"/>
        <dbReference type="ChEBI" id="CHEBI:44120"/>
        <dbReference type="ChEBI" id="CHEBI:50058"/>
        <dbReference type="EC" id="1.8.4.11"/>
    </reaction>
</comment>